<dbReference type="InterPro" id="IPR001647">
    <property type="entry name" value="HTH_TetR"/>
</dbReference>
<dbReference type="PROSITE" id="PS50977">
    <property type="entry name" value="HTH_TETR_2"/>
    <property type="match status" value="1"/>
</dbReference>
<feature type="DNA-binding region" description="H-T-H motif" evidence="2">
    <location>
        <begin position="62"/>
        <end position="81"/>
    </location>
</feature>
<feature type="domain" description="HTH tetR-type" evidence="3">
    <location>
        <begin position="39"/>
        <end position="99"/>
    </location>
</feature>
<dbReference type="InterPro" id="IPR050624">
    <property type="entry name" value="HTH-type_Tx_Regulator"/>
</dbReference>
<protein>
    <submittedName>
        <fullName evidence="4">TetR/AcrR family transcriptional regulator</fullName>
    </submittedName>
</protein>
<proteinExistence type="predicted"/>
<evidence type="ECO:0000256" key="1">
    <source>
        <dbReference type="ARBA" id="ARBA00023125"/>
    </source>
</evidence>
<dbReference type="PRINTS" id="PR00455">
    <property type="entry name" value="HTHTETR"/>
</dbReference>
<organism evidence="4">
    <name type="scientific">Baileyella intestinalis</name>
    <dbReference type="NCBI Taxonomy" id="2606709"/>
    <lineage>
        <taxon>Bacteria</taxon>
        <taxon>Bacillati</taxon>
        <taxon>Bacillota</taxon>
        <taxon>Clostridia</taxon>
        <taxon>Peptostreptococcales</taxon>
        <taxon>Anaerovoracaceae</taxon>
        <taxon>Baileyella</taxon>
    </lineage>
</organism>
<dbReference type="GO" id="GO:0003677">
    <property type="term" value="F:DNA binding"/>
    <property type="evidence" value="ECO:0007669"/>
    <property type="project" value="UniProtKB-UniRule"/>
</dbReference>
<name>A0A6A8M6Z1_9FIRM</name>
<gene>
    <name evidence="4" type="ORF">FYJ66_00320</name>
</gene>
<evidence type="ECO:0000313" key="4">
    <source>
        <dbReference type="EMBL" id="MST68059.1"/>
    </source>
</evidence>
<dbReference type="EMBL" id="VUNB01000001">
    <property type="protein sequence ID" value="MST68059.1"/>
    <property type="molecule type" value="Genomic_DNA"/>
</dbReference>
<dbReference type="PANTHER" id="PTHR43479:SF11">
    <property type="entry name" value="ACREF_ENVCD OPERON REPRESSOR-RELATED"/>
    <property type="match status" value="1"/>
</dbReference>
<dbReference type="InterPro" id="IPR009057">
    <property type="entry name" value="Homeodomain-like_sf"/>
</dbReference>
<comment type="caution">
    <text evidence="4">The sequence shown here is derived from an EMBL/GenBank/DDBJ whole genome shotgun (WGS) entry which is preliminary data.</text>
</comment>
<dbReference type="AlphaFoldDB" id="A0A6A8M6Z1"/>
<reference evidence="4" key="1">
    <citation type="submission" date="2019-09" db="EMBL/GenBank/DDBJ databases">
        <title>In-depth cultivation of the pig gut microbiome towards novel bacterial diversity and tailored functional studies.</title>
        <authorList>
            <person name="Wylensek D."/>
            <person name="Hitch T.C.A."/>
            <person name="Clavel T."/>
        </authorList>
    </citation>
    <scope>NUCLEOTIDE SEQUENCE</scope>
    <source>
        <strain evidence="4">RF-744-FAT-WT-3</strain>
    </source>
</reference>
<dbReference type="Gene3D" id="1.10.357.10">
    <property type="entry name" value="Tetracycline Repressor, domain 2"/>
    <property type="match status" value="1"/>
</dbReference>
<evidence type="ECO:0000259" key="3">
    <source>
        <dbReference type="PROSITE" id="PS50977"/>
    </source>
</evidence>
<dbReference type="Pfam" id="PF00440">
    <property type="entry name" value="TetR_N"/>
    <property type="match status" value="1"/>
</dbReference>
<dbReference type="PANTHER" id="PTHR43479">
    <property type="entry name" value="ACREF/ENVCD OPERON REPRESSOR-RELATED"/>
    <property type="match status" value="1"/>
</dbReference>
<accession>A0A6A8M6Z1</accession>
<dbReference type="SUPFAM" id="SSF46689">
    <property type="entry name" value="Homeodomain-like"/>
    <property type="match status" value="1"/>
</dbReference>
<evidence type="ECO:0000256" key="2">
    <source>
        <dbReference type="PROSITE-ProRule" id="PRU00335"/>
    </source>
</evidence>
<sequence>MVHLLKQKGYMSLIFLTQCSTMYMDLDTWSRKGSIMKEHQITEKLKKVAIDLFKAYGYNNVSVRQICNAAGVARSTFYSMYSSKDDLVVSIYTVEMDSPEKSLEELAHMKNDLERLWVFYSKYVNLAITVGPEVSAALMCIELNHNVGICDAMKKIRRYTVALCQNCQEQGLVMNPWPAEQLIPMVSSAITYETYEWCRCKGDYPLKENARMTFEALLNVPEKYRCN</sequence>
<keyword evidence="1 2" id="KW-0238">DNA-binding</keyword>